<dbReference type="GO" id="GO:0031267">
    <property type="term" value="F:small GTPase binding"/>
    <property type="evidence" value="ECO:0007669"/>
    <property type="project" value="InterPro"/>
</dbReference>
<dbReference type="Pfam" id="PF02181">
    <property type="entry name" value="FH2"/>
    <property type="match status" value="1"/>
</dbReference>
<dbReference type="InterPro" id="IPR042201">
    <property type="entry name" value="FH2_Formin_sf"/>
</dbReference>
<feature type="coiled-coil region" evidence="2">
    <location>
        <begin position="1194"/>
        <end position="1221"/>
    </location>
</feature>
<dbReference type="GO" id="GO:1903475">
    <property type="term" value="P:mitotic actomyosin contractile ring assembly"/>
    <property type="evidence" value="ECO:0007669"/>
    <property type="project" value="TreeGrafter"/>
</dbReference>
<comment type="similarity">
    <text evidence="1">Belongs to the formin homology family. BNI1 subfamily.</text>
</comment>
<dbReference type="GO" id="GO:0015629">
    <property type="term" value="C:actin cytoskeleton"/>
    <property type="evidence" value="ECO:0007669"/>
    <property type="project" value="UniProtKB-ARBA"/>
</dbReference>
<evidence type="ECO:0000256" key="3">
    <source>
        <dbReference type="SAM" id="MobiDB-lite"/>
    </source>
</evidence>
<dbReference type="GO" id="GO:0051016">
    <property type="term" value="P:barbed-end actin filament capping"/>
    <property type="evidence" value="ECO:0007669"/>
    <property type="project" value="TreeGrafter"/>
</dbReference>
<dbReference type="SUPFAM" id="SSF101447">
    <property type="entry name" value="Formin homology 2 domain (FH2 domain)"/>
    <property type="match status" value="1"/>
</dbReference>
<dbReference type="PANTHER" id="PTHR47102">
    <property type="entry name" value="PROTEIN BNI1"/>
    <property type="match status" value="1"/>
</dbReference>
<keyword evidence="2" id="KW-0175">Coiled coil</keyword>
<dbReference type="Pfam" id="PF06367">
    <property type="entry name" value="Drf_FH3"/>
    <property type="match status" value="1"/>
</dbReference>
<dbReference type="GO" id="GO:0051017">
    <property type="term" value="P:actin filament bundle assembly"/>
    <property type="evidence" value="ECO:0007669"/>
    <property type="project" value="TreeGrafter"/>
</dbReference>
<feature type="compositionally biased region" description="Polar residues" evidence="3">
    <location>
        <begin position="16"/>
        <end position="26"/>
    </location>
</feature>
<dbReference type="InterPro" id="IPR015425">
    <property type="entry name" value="FH2_Formin"/>
</dbReference>
<feature type="compositionally biased region" description="Pro residues" evidence="3">
    <location>
        <begin position="726"/>
        <end position="759"/>
    </location>
</feature>
<dbReference type="InterPro" id="IPR011989">
    <property type="entry name" value="ARM-like"/>
</dbReference>
<feature type="domain" description="GBD/FH3" evidence="4">
    <location>
        <begin position="66"/>
        <end position="534"/>
    </location>
</feature>
<sequence>MDGLFDKFGRPKTKSRSAQSTPSPKSRSVKRMLSIKPKASVSQKQIITNNDTFETGAAEIHFAQDQGIPSEEEVNALFDEMLERRGIHDPNMKQSMEKWGLEKKWLMINQELQAELLVSGAKPNKIKIASRGSIDMATKQQPPSSRSSIELQPQKSLSTPTRIIDKPHAIITTNLNASHSTITSSSGARTPLRSKSISQSPIHTSSKDHFFNAETSDQNSPEFFIKKFLDPNLRSVTTAIAARLEVSLRTRSIDWVSKYIQLKGFHVLSYALDFLNHTTEYRKDVTLELEVEIVKCIKAIVNTKAGKKEAMDHPEYIHTVIFSILCPQWQTKKTVCELLAFLCYSDGYEHVVHGFEKLRKFRKDLGLFDSWMKDFERTITDRGRRIPGNHLIEYAISNMILVNALIKIPADVNNRIYMENQFNASGIQSILPKLRILEYDLLNIQIETFKETLDADMDEAFGEDMSLASDVSQPQELFDRVIESISEAPRASEQFLYVLKYLLWIHGNPDTKYYYYRMIQIIIQQIVMDRRDHENTDSFSSTFGLAVGTVIQSFSELERLKDVESQFEYFKRQYEQISAEKESLLSEVAKLRILPSQLEFDSMSRRMDELKEENDSLRDLLRTSKETIAMLQSRLVQEEGVRKDQASETTSISKSPRLGKGIITSGSLMFGNIFLPLFSKRHGHKDRKTHIDTQSLEPVDSSSTEASSNRGSVYSSCGSVEQGQPLTPPSIPPPPPPPPPPPSAAGAPPPPPPPPPPPNSGLTRSNIPAPPPLPSTLGQSRLPSARAPEPPAVVPPRKELRHYPNIKLKNLQWQKIDARSTYQTLWNMDSERHAKLEDKLDKSGVFHTIEDLFPAKVNTFLERKLQSKRLDTENDSIKFLTKEKNRNINIAILPQIKQLGSFKATQQHILAMDDKLCTETFLINLISYIPHKEDNLDLMQKYLKASEEECAKLDLPEQFTIEMMKIYRYGVRLKYMLFRVQFWERFDRLKTSLATVLRACDALHDSEALRELLSIILMLGNYMNSSSLQGGAFGFKIASINKLIDTKATDSSQLTLLHIVIGVVRTQFPHVLKFTEDIKDVPQAARIMASITDIAQEYTDMRQGLKQLGIELDTHWKGKGIDFKRDRFYAVMTEFRNSVMERFEEIEALYVNMDVKWKNVMIYYGENPQAMRPDEFLDIFARFLSNWKTCALEELKYAERKEREERRLQELEERRLRSLQSAKDTYMAQEQQCEEGLLVDDLLAKLRSGESLTKTRKSRVRKKNMKRPESSFKARFSVSSATSSLRRNSTSTINSLMPISAEDLLRTLQQDEE</sequence>
<feature type="region of interest" description="Disordered" evidence="3">
    <location>
        <begin position="1254"/>
        <end position="1273"/>
    </location>
</feature>
<dbReference type="EMBL" id="PJQL01000335">
    <property type="protein sequence ID" value="RCH96803.1"/>
    <property type="molecule type" value="Genomic_DNA"/>
</dbReference>
<dbReference type="GO" id="GO:0005938">
    <property type="term" value="C:cell cortex"/>
    <property type="evidence" value="ECO:0007669"/>
    <property type="project" value="UniProtKB-ARBA"/>
</dbReference>
<dbReference type="SMART" id="SM01139">
    <property type="entry name" value="Drf_FH3"/>
    <property type="match status" value="1"/>
</dbReference>
<dbReference type="OrthoDB" id="1104827at2759"/>
<comment type="caution">
    <text evidence="6">The sequence shown here is derived from an EMBL/GenBank/DDBJ whole genome shotgun (WGS) entry which is preliminary data.</text>
</comment>
<dbReference type="InterPro" id="IPR010473">
    <property type="entry name" value="GTPase-bd"/>
</dbReference>
<feature type="coiled-coil region" evidence="2">
    <location>
        <begin position="560"/>
        <end position="627"/>
    </location>
</feature>
<dbReference type="PANTHER" id="PTHR47102:SF2">
    <property type="entry name" value="PROTEIN BNI1"/>
    <property type="match status" value="1"/>
</dbReference>
<dbReference type="InterPro" id="IPR014768">
    <property type="entry name" value="GBD/FH3_dom"/>
</dbReference>
<dbReference type="Gene3D" id="1.10.238.150">
    <property type="entry name" value="Formin, FH3 diaphanous domain"/>
    <property type="match status" value="1"/>
</dbReference>
<feature type="region of interest" description="Disordered" evidence="3">
    <location>
        <begin position="685"/>
        <end position="798"/>
    </location>
</feature>
<keyword evidence="7" id="KW-1185">Reference proteome</keyword>
<dbReference type="GO" id="GO:0043332">
    <property type="term" value="C:mating projection tip"/>
    <property type="evidence" value="ECO:0007669"/>
    <property type="project" value="TreeGrafter"/>
</dbReference>
<dbReference type="GO" id="GO:0003779">
    <property type="term" value="F:actin binding"/>
    <property type="evidence" value="ECO:0007669"/>
    <property type="project" value="InterPro"/>
</dbReference>
<evidence type="ECO:0000256" key="2">
    <source>
        <dbReference type="SAM" id="Coils"/>
    </source>
</evidence>
<dbReference type="InterPro" id="IPR051661">
    <property type="entry name" value="Actin_filament_regulator"/>
</dbReference>
<evidence type="ECO:0000313" key="7">
    <source>
        <dbReference type="Proteomes" id="UP000252139"/>
    </source>
</evidence>
<feature type="compositionally biased region" description="Basic and acidic residues" evidence="3">
    <location>
        <begin position="637"/>
        <end position="646"/>
    </location>
</feature>
<dbReference type="PROSITE" id="PS51444">
    <property type="entry name" value="FH2"/>
    <property type="match status" value="1"/>
</dbReference>
<evidence type="ECO:0000259" key="4">
    <source>
        <dbReference type="PROSITE" id="PS51232"/>
    </source>
</evidence>
<dbReference type="Proteomes" id="UP000252139">
    <property type="component" value="Unassembled WGS sequence"/>
</dbReference>
<feature type="compositionally biased region" description="Basic residues" evidence="3">
    <location>
        <begin position="1254"/>
        <end position="1265"/>
    </location>
</feature>
<dbReference type="SUPFAM" id="SSF48371">
    <property type="entry name" value="ARM repeat"/>
    <property type="match status" value="1"/>
</dbReference>
<dbReference type="Gene3D" id="1.25.10.10">
    <property type="entry name" value="Leucine-rich Repeat Variant"/>
    <property type="match status" value="1"/>
</dbReference>
<feature type="region of interest" description="Disordered" evidence="3">
    <location>
        <begin position="1"/>
        <end position="33"/>
    </location>
</feature>
<feature type="compositionally biased region" description="Polar residues" evidence="3">
    <location>
        <begin position="692"/>
        <end position="725"/>
    </location>
</feature>
<evidence type="ECO:0000259" key="5">
    <source>
        <dbReference type="PROSITE" id="PS51444"/>
    </source>
</evidence>
<dbReference type="SMART" id="SM00498">
    <property type="entry name" value="FH2"/>
    <property type="match status" value="1"/>
</dbReference>
<gene>
    <name evidence="6" type="ORF">CU097_005685</name>
</gene>
<dbReference type="Gene3D" id="6.10.30.50">
    <property type="match status" value="1"/>
</dbReference>
<organism evidence="6 7">
    <name type="scientific">Rhizopus azygosporus</name>
    <name type="common">Rhizopus microsporus var. azygosporus</name>
    <dbReference type="NCBI Taxonomy" id="86630"/>
    <lineage>
        <taxon>Eukaryota</taxon>
        <taxon>Fungi</taxon>
        <taxon>Fungi incertae sedis</taxon>
        <taxon>Mucoromycota</taxon>
        <taxon>Mucoromycotina</taxon>
        <taxon>Mucoromycetes</taxon>
        <taxon>Mucorales</taxon>
        <taxon>Mucorineae</taxon>
        <taxon>Rhizopodaceae</taxon>
        <taxon>Rhizopus</taxon>
    </lineage>
</organism>
<evidence type="ECO:0008006" key="8">
    <source>
        <dbReference type="Google" id="ProtNLM"/>
    </source>
</evidence>
<dbReference type="PROSITE" id="PS51232">
    <property type="entry name" value="GBD_FH3"/>
    <property type="match status" value="1"/>
</dbReference>
<dbReference type="Pfam" id="PF06371">
    <property type="entry name" value="Drf_GBD"/>
    <property type="match status" value="1"/>
</dbReference>
<evidence type="ECO:0000256" key="1">
    <source>
        <dbReference type="ARBA" id="ARBA00037935"/>
    </source>
</evidence>
<dbReference type="STRING" id="86630.A0A367K3L7"/>
<feature type="region of interest" description="Disordered" evidence="3">
    <location>
        <begin position="180"/>
        <end position="204"/>
    </location>
</feature>
<accession>A0A367K3L7</accession>
<feature type="compositionally biased region" description="Polar residues" evidence="3">
    <location>
        <begin position="138"/>
        <end position="160"/>
    </location>
</feature>
<dbReference type="Gene3D" id="1.20.58.630">
    <property type="match status" value="1"/>
</dbReference>
<dbReference type="InterPro" id="IPR010472">
    <property type="entry name" value="FH3_dom"/>
</dbReference>
<feature type="region of interest" description="Disordered" evidence="3">
    <location>
        <begin position="637"/>
        <end position="661"/>
    </location>
</feature>
<name>A0A367K3L7_RHIAZ</name>
<feature type="region of interest" description="Disordered" evidence="3">
    <location>
        <begin position="134"/>
        <end position="160"/>
    </location>
</feature>
<dbReference type="SMART" id="SM01140">
    <property type="entry name" value="Drf_GBD"/>
    <property type="match status" value="1"/>
</dbReference>
<dbReference type="InterPro" id="IPR016024">
    <property type="entry name" value="ARM-type_fold"/>
</dbReference>
<feature type="domain" description="FH2" evidence="5">
    <location>
        <begin position="798"/>
        <end position="1213"/>
    </location>
</feature>
<dbReference type="GO" id="GO:0032153">
    <property type="term" value="C:cell division site"/>
    <property type="evidence" value="ECO:0007669"/>
    <property type="project" value="UniProtKB-ARBA"/>
</dbReference>
<dbReference type="Gene3D" id="1.20.58.2220">
    <property type="entry name" value="Formin, FH2 domain"/>
    <property type="match status" value="1"/>
</dbReference>
<protein>
    <recommendedName>
        <fullName evidence="8">Actin-binding FH2</fullName>
    </recommendedName>
</protein>
<reference evidence="6 7" key="1">
    <citation type="journal article" date="2018" name="G3 (Bethesda)">
        <title>Phylogenetic and Phylogenomic Definition of Rhizopus Species.</title>
        <authorList>
            <person name="Gryganskyi A.P."/>
            <person name="Golan J."/>
            <person name="Dolatabadi S."/>
            <person name="Mondo S."/>
            <person name="Robb S."/>
            <person name="Idnurm A."/>
            <person name="Muszewska A."/>
            <person name="Steczkiewicz K."/>
            <person name="Masonjones S."/>
            <person name="Liao H.L."/>
            <person name="Gajdeczka M.T."/>
            <person name="Anike F."/>
            <person name="Vuek A."/>
            <person name="Anishchenko I.M."/>
            <person name="Voigt K."/>
            <person name="de Hoog G.S."/>
            <person name="Smith M.E."/>
            <person name="Heitman J."/>
            <person name="Vilgalys R."/>
            <person name="Stajich J.E."/>
        </authorList>
    </citation>
    <scope>NUCLEOTIDE SEQUENCE [LARGE SCALE GENOMIC DNA]</scope>
    <source>
        <strain evidence="6 7">CBS 357.93</strain>
    </source>
</reference>
<evidence type="ECO:0000313" key="6">
    <source>
        <dbReference type="EMBL" id="RCH96803.1"/>
    </source>
</evidence>
<proteinExistence type="inferred from homology"/>